<comment type="catalytic activity">
    <reaction evidence="3">
        <text>2 GTP = 3',3'-c-di-GMP + 2 diphosphate</text>
        <dbReference type="Rhea" id="RHEA:24898"/>
        <dbReference type="ChEBI" id="CHEBI:33019"/>
        <dbReference type="ChEBI" id="CHEBI:37565"/>
        <dbReference type="ChEBI" id="CHEBI:58805"/>
        <dbReference type="EC" id="2.7.7.65"/>
    </reaction>
</comment>
<feature type="domain" description="HAMP" evidence="6">
    <location>
        <begin position="334"/>
        <end position="387"/>
    </location>
</feature>
<comment type="caution">
    <text evidence="8">The sequence shown here is derived from an EMBL/GenBank/DDBJ whole genome shotgun (WGS) entry which is preliminary data.</text>
</comment>
<dbReference type="EC" id="2.7.7.65" evidence="2"/>
<organism evidence="8 9">
    <name type="scientific">Halochromatium glycolicum</name>
    <dbReference type="NCBI Taxonomy" id="85075"/>
    <lineage>
        <taxon>Bacteria</taxon>
        <taxon>Pseudomonadati</taxon>
        <taxon>Pseudomonadota</taxon>
        <taxon>Gammaproteobacteria</taxon>
        <taxon>Chromatiales</taxon>
        <taxon>Chromatiaceae</taxon>
        <taxon>Halochromatium</taxon>
    </lineage>
</organism>
<gene>
    <name evidence="8" type="ORF">CKO40_14280</name>
</gene>
<keyword evidence="4" id="KW-0175">Coiled coil</keyword>
<dbReference type="InterPro" id="IPR003660">
    <property type="entry name" value="HAMP_dom"/>
</dbReference>
<dbReference type="EMBL" id="NRSJ01000026">
    <property type="protein sequence ID" value="MBK1705692.1"/>
    <property type="molecule type" value="Genomic_DNA"/>
</dbReference>
<feature type="coiled-coil region" evidence="4">
    <location>
        <begin position="378"/>
        <end position="416"/>
    </location>
</feature>
<dbReference type="SMART" id="SM00267">
    <property type="entry name" value="GGDEF"/>
    <property type="match status" value="1"/>
</dbReference>
<dbReference type="InterPro" id="IPR029787">
    <property type="entry name" value="Nucleotide_cyclase"/>
</dbReference>
<dbReference type="PROSITE" id="PS50887">
    <property type="entry name" value="GGDEF"/>
    <property type="match status" value="1"/>
</dbReference>
<dbReference type="GO" id="GO:0052621">
    <property type="term" value="F:diguanylate cyclase activity"/>
    <property type="evidence" value="ECO:0007669"/>
    <property type="project" value="UniProtKB-EC"/>
</dbReference>
<comment type="cofactor">
    <cofactor evidence="1">
        <name>Mg(2+)</name>
        <dbReference type="ChEBI" id="CHEBI:18420"/>
    </cofactor>
</comment>
<evidence type="ECO:0000256" key="2">
    <source>
        <dbReference type="ARBA" id="ARBA00012528"/>
    </source>
</evidence>
<reference evidence="8" key="2">
    <citation type="journal article" date="2020" name="Microorganisms">
        <title>Osmotic Adaptation and Compatible Solute Biosynthesis of Phototrophic Bacteria as Revealed from Genome Analyses.</title>
        <authorList>
            <person name="Imhoff J.F."/>
            <person name="Rahn T."/>
            <person name="Kunzel S."/>
            <person name="Keller A."/>
            <person name="Neulinger S.C."/>
        </authorList>
    </citation>
    <scope>NUCLEOTIDE SEQUENCE</scope>
    <source>
        <strain evidence="8">DSM 11080</strain>
    </source>
</reference>
<evidence type="ECO:0000256" key="1">
    <source>
        <dbReference type="ARBA" id="ARBA00001946"/>
    </source>
</evidence>
<dbReference type="CDD" id="cd01949">
    <property type="entry name" value="GGDEF"/>
    <property type="match status" value="1"/>
</dbReference>
<feature type="transmembrane region" description="Helical" evidence="5">
    <location>
        <begin position="34"/>
        <end position="54"/>
    </location>
</feature>
<dbReference type="PANTHER" id="PTHR45138:SF9">
    <property type="entry name" value="DIGUANYLATE CYCLASE DGCM-RELATED"/>
    <property type="match status" value="1"/>
</dbReference>
<dbReference type="Gene3D" id="3.30.70.270">
    <property type="match status" value="1"/>
</dbReference>
<evidence type="ECO:0000256" key="3">
    <source>
        <dbReference type="ARBA" id="ARBA00034247"/>
    </source>
</evidence>
<dbReference type="Proteomes" id="UP001296776">
    <property type="component" value="Unassembled WGS sequence"/>
</dbReference>
<evidence type="ECO:0000313" key="9">
    <source>
        <dbReference type="Proteomes" id="UP001296776"/>
    </source>
</evidence>
<evidence type="ECO:0000259" key="6">
    <source>
        <dbReference type="PROSITE" id="PS50885"/>
    </source>
</evidence>
<dbReference type="PANTHER" id="PTHR45138">
    <property type="entry name" value="REGULATORY COMPONENTS OF SENSORY TRANSDUCTION SYSTEM"/>
    <property type="match status" value="1"/>
</dbReference>
<keyword evidence="5" id="KW-0472">Membrane</keyword>
<protein>
    <recommendedName>
        <fullName evidence="2">diguanylate cyclase</fullName>
        <ecNumber evidence="2">2.7.7.65</ecNumber>
    </recommendedName>
</protein>
<dbReference type="Pfam" id="PF00990">
    <property type="entry name" value="GGDEF"/>
    <property type="match status" value="1"/>
</dbReference>
<accession>A0AAJ0U5Q6</accession>
<dbReference type="GO" id="GO:0007165">
    <property type="term" value="P:signal transduction"/>
    <property type="evidence" value="ECO:0007669"/>
    <property type="project" value="InterPro"/>
</dbReference>
<reference evidence="8" key="1">
    <citation type="submission" date="2017-08" db="EMBL/GenBank/DDBJ databases">
        <authorList>
            <person name="Imhoff J.F."/>
            <person name="Rahn T."/>
            <person name="Kuenzel S."/>
            <person name="Neulinger S.C."/>
        </authorList>
    </citation>
    <scope>NUCLEOTIDE SEQUENCE</scope>
    <source>
        <strain evidence="8">DSM 11080</strain>
    </source>
</reference>
<feature type="domain" description="GGDEF" evidence="7">
    <location>
        <begin position="451"/>
        <end position="580"/>
    </location>
</feature>
<sequence length="597" mass="66140">MTRACGAGASLSSPERDSRSWAVRWLPLRQRVTATVYLAVLLAALVGVGATWMAQMARMQTDALIQLADAANAVRGFRTNVAGMQFAAHRFVASNHTSAANQVTLTYTETRDSLTDCLVRECAGAGAQERLEQLLEHLDRFYQAFAEAVAQRSALKTVIENRFKPNLALVRSELPAIQDQVIEDAEVAETRALERHLHGVEEATNALLYTADLKPYASLTAEFECEREHLKRLSASVSPLTLSAIETALREMETTWATLLQRARSYLFLVNVVMAADAHEMREMADALEEQLDASLAEAHTEIDHALGWFTVALILLLVLGSLVVLVVGRTMARSVTAPIQALTRTFNELTAGSRAPVRLYSPHHDEIGELGRAAMRFRDANAEIHDLLRRYQALNEDLESKVAERTHALEESNRELERLAYTDRLTGVLNRRALERLIADEVKRGHRYARPLSLLFFDLDHFKVINDRYGHEVGDSVLTRLAAEVGPMLRENDRLGRWGGEEFLILCSETGCEDALCLAERIRRHVEQFDFATAGRLTLSIGIACLGKGQTAHELIAGADQAMYRAKRSGRNCTILAPLPDASRAAADDPGPRGRA</sequence>
<evidence type="ECO:0000256" key="4">
    <source>
        <dbReference type="SAM" id="Coils"/>
    </source>
</evidence>
<dbReference type="InterPro" id="IPR043128">
    <property type="entry name" value="Rev_trsase/Diguanyl_cyclase"/>
</dbReference>
<dbReference type="InterPro" id="IPR000160">
    <property type="entry name" value="GGDEF_dom"/>
</dbReference>
<dbReference type="Gene3D" id="6.10.340.10">
    <property type="match status" value="1"/>
</dbReference>
<dbReference type="SUPFAM" id="SSF55073">
    <property type="entry name" value="Nucleotide cyclase"/>
    <property type="match status" value="1"/>
</dbReference>
<dbReference type="PROSITE" id="PS50885">
    <property type="entry name" value="HAMP"/>
    <property type="match status" value="1"/>
</dbReference>
<name>A0AAJ0U5Q6_9GAMM</name>
<dbReference type="InterPro" id="IPR050469">
    <property type="entry name" value="Diguanylate_Cyclase"/>
</dbReference>
<dbReference type="GO" id="GO:0016020">
    <property type="term" value="C:membrane"/>
    <property type="evidence" value="ECO:0007669"/>
    <property type="project" value="InterPro"/>
</dbReference>
<evidence type="ECO:0000256" key="5">
    <source>
        <dbReference type="SAM" id="Phobius"/>
    </source>
</evidence>
<evidence type="ECO:0000259" key="7">
    <source>
        <dbReference type="PROSITE" id="PS50887"/>
    </source>
</evidence>
<dbReference type="AlphaFoldDB" id="A0AAJ0U5Q6"/>
<dbReference type="FunFam" id="3.30.70.270:FF:000001">
    <property type="entry name" value="Diguanylate cyclase domain protein"/>
    <property type="match status" value="1"/>
</dbReference>
<keyword evidence="9" id="KW-1185">Reference proteome</keyword>
<feature type="transmembrane region" description="Helical" evidence="5">
    <location>
        <begin position="306"/>
        <end position="328"/>
    </location>
</feature>
<keyword evidence="5" id="KW-0812">Transmembrane</keyword>
<evidence type="ECO:0000313" key="8">
    <source>
        <dbReference type="EMBL" id="MBK1705692.1"/>
    </source>
</evidence>
<dbReference type="NCBIfam" id="TIGR00254">
    <property type="entry name" value="GGDEF"/>
    <property type="match status" value="1"/>
</dbReference>
<keyword evidence="5" id="KW-1133">Transmembrane helix</keyword>
<proteinExistence type="predicted"/>